<keyword evidence="4" id="KW-1185">Reference proteome</keyword>
<gene>
    <name evidence="3" type="ORF">DSM107010_57600</name>
</gene>
<dbReference type="InterPro" id="IPR036013">
    <property type="entry name" value="Band_7/SPFH_dom_sf"/>
</dbReference>
<sequence>MFLSNLLRRVQLPKLSIQISMWKTFYIKPNEIGILYHRSDFKKILQPGTYTYLGRHWQVKTYDLNQPEVKIENLELLLRTHEAELQEHLLIIRTAFNQTALVRCGQTWISIMPNQLRAFWRGFIEVESHIFNLEGSLELPAEFVQQLRGLAINGLKKFQISEYEIGLLYVQNNFIRPLEQGEYAFWTVNRDVALRTLSRIVPNPDFPLEDVLIEQHPEFVSAYCEVVQLQDRQVAIVRYLGKVIAILPPTSRKLFWRGVELEMIDISSNAKLSPNLVAELLAGSKEVLLLSHNSLHVREVPAQHVGLLYVNQEFQALLEPGIHAWWLYGRSFQTEVIDMRLQNIEVSGQDILSKDKVPLRLNLTAGFRIQDPLRAKNGLSDISSFLYKELQFALRAAVGEQTLDALLENKGAIDRSVAEYIRSKTADYGIEVDSVGVKDIILPGEIKTILSKVVEAEKAAQANVVRRREETAATRSMLNTAKVMEDNPVALRLKELEVLERIAEKIDRIQVNGSLDSILTELIQINRQ</sequence>
<evidence type="ECO:0000256" key="1">
    <source>
        <dbReference type="ARBA" id="ARBA00008164"/>
    </source>
</evidence>
<dbReference type="Proteomes" id="UP000282574">
    <property type="component" value="Unassembled WGS sequence"/>
</dbReference>
<protein>
    <recommendedName>
        <fullName evidence="2">Band 7 domain-containing protein</fullName>
    </recommendedName>
</protein>
<dbReference type="SMART" id="SM00244">
    <property type="entry name" value="PHB"/>
    <property type="match status" value="1"/>
</dbReference>
<dbReference type="Pfam" id="PF01145">
    <property type="entry name" value="Band_7"/>
    <property type="match status" value="1"/>
</dbReference>
<dbReference type="GO" id="GO:0005886">
    <property type="term" value="C:plasma membrane"/>
    <property type="evidence" value="ECO:0007669"/>
    <property type="project" value="InterPro"/>
</dbReference>
<dbReference type="Gene3D" id="3.30.479.30">
    <property type="entry name" value="Band 7 domain"/>
    <property type="match status" value="1"/>
</dbReference>
<dbReference type="SUPFAM" id="SSF117892">
    <property type="entry name" value="Band 7/SPFH domain"/>
    <property type="match status" value="1"/>
</dbReference>
<dbReference type="PANTHER" id="PTHR10264:SF83">
    <property type="entry name" value="BLL5629 PROTEIN"/>
    <property type="match status" value="1"/>
</dbReference>
<name>A0AB37UBJ1_9CYAN</name>
<accession>A0AB37UBJ1</accession>
<feature type="domain" description="Band 7" evidence="2">
    <location>
        <begin position="295"/>
        <end position="454"/>
    </location>
</feature>
<organism evidence="3 4">
    <name type="scientific">Chroococcidiopsis cubana SAG 39.79</name>
    <dbReference type="NCBI Taxonomy" id="388085"/>
    <lineage>
        <taxon>Bacteria</taxon>
        <taxon>Bacillati</taxon>
        <taxon>Cyanobacteriota</taxon>
        <taxon>Cyanophyceae</taxon>
        <taxon>Chroococcidiopsidales</taxon>
        <taxon>Chroococcidiopsidaceae</taxon>
        <taxon>Chroococcidiopsis</taxon>
    </lineage>
</organism>
<dbReference type="AlphaFoldDB" id="A0AB37UBJ1"/>
<dbReference type="InterPro" id="IPR001972">
    <property type="entry name" value="Stomatin_HflK_fam"/>
</dbReference>
<evidence type="ECO:0000313" key="3">
    <source>
        <dbReference type="EMBL" id="RUT04528.1"/>
    </source>
</evidence>
<dbReference type="InterPro" id="IPR043202">
    <property type="entry name" value="Band-7_stomatin-like"/>
</dbReference>
<dbReference type="EMBL" id="RSCK01000085">
    <property type="protein sequence ID" value="RUT04528.1"/>
    <property type="molecule type" value="Genomic_DNA"/>
</dbReference>
<proteinExistence type="inferred from homology"/>
<dbReference type="Gene3D" id="6.10.250.2090">
    <property type="match status" value="1"/>
</dbReference>
<dbReference type="PANTHER" id="PTHR10264">
    <property type="entry name" value="BAND 7 PROTEIN-RELATED"/>
    <property type="match status" value="1"/>
</dbReference>
<comment type="similarity">
    <text evidence="1">Belongs to the band 7/mec-2 family.</text>
</comment>
<evidence type="ECO:0000259" key="2">
    <source>
        <dbReference type="SMART" id="SM00244"/>
    </source>
</evidence>
<comment type="caution">
    <text evidence="3">The sequence shown here is derived from an EMBL/GenBank/DDBJ whole genome shotgun (WGS) entry which is preliminary data.</text>
</comment>
<dbReference type="CDD" id="cd13438">
    <property type="entry name" value="SPFH_eoslipins_u2"/>
    <property type="match status" value="1"/>
</dbReference>
<dbReference type="InterPro" id="IPR001107">
    <property type="entry name" value="Band_7"/>
</dbReference>
<reference evidence="3 4" key="1">
    <citation type="journal article" date="2019" name="Genome Biol. Evol.">
        <title>Day and night: Metabolic profiles and evolutionary relationships of six axenic non-marine cyanobacteria.</title>
        <authorList>
            <person name="Will S.E."/>
            <person name="Henke P."/>
            <person name="Boedeker C."/>
            <person name="Huang S."/>
            <person name="Brinkmann H."/>
            <person name="Rohde M."/>
            <person name="Jarek M."/>
            <person name="Friedl T."/>
            <person name="Seufert S."/>
            <person name="Schumacher M."/>
            <person name="Overmann J."/>
            <person name="Neumann-Schaal M."/>
            <person name="Petersen J."/>
        </authorList>
    </citation>
    <scope>NUCLEOTIDE SEQUENCE [LARGE SCALE GENOMIC DNA]</scope>
    <source>
        <strain evidence="3 4">SAG 39.79</strain>
    </source>
</reference>
<dbReference type="PRINTS" id="PR00721">
    <property type="entry name" value="STOMATIN"/>
</dbReference>
<evidence type="ECO:0000313" key="4">
    <source>
        <dbReference type="Proteomes" id="UP000282574"/>
    </source>
</evidence>